<keyword evidence="1" id="KW-1185">Reference proteome</keyword>
<organism evidence="1 2">
    <name type="scientific">Acrobeloides nanus</name>
    <dbReference type="NCBI Taxonomy" id="290746"/>
    <lineage>
        <taxon>Eukaryota</taxon>
        <taxon>Metazoa</taxon>
        <taxon>Ecdysozoa</taxon>
        <taxon>Nematoda</taxon>
        <taxon>Chromadorea</taxon>
        <taxon>Rhabditida</taxon>
        <taxon>Tylenchina</taxon>
        <taxon>Cephalobomorpha</taxon>
        <taxon>Cephaloboidea</taxon>
        <taxon>Cephalobidae</taxon>
        <taxon>Acrobeloides</taxon>
    </lineage>
</organism>
<dbReference type="Proteomes" id="UP000887540">
    <property type="component" value="Unplaced"/>
</dbReference>
<sequence length="100" mass="11891">MFHSCETCHCKYEKERFGLKPFSEWWRWPRGHVTEFHLTPEVCYKAQEVLFFVLYYFQFMLYDKELVVWSSLAPYSAKVSMALDSIFTLACIPVILAAHP</sequence>
<proteinExistence type="predicted"/>
<accession>A0A914DT95</accession>
<dbReference type="AlphaFoldDB" id="A0A914DT95"/>
<evidence type="ECO:0000313" key="1">
    <source>
        <dbReference type="Proteomes" id="UP000887540"/>
    </source>
</evidence>
<evidence type="ECO:0000313" key="2">
    <source>
        <dbReference type="WBParaSite" id="ACRNAN_scaffold3829.g28291.t1"/>
    </source>
</evidence>
<name>A0A914DT95_9BILA</name>
<dbReference type="WBParaSite" id="ACRNAN_scaffold3829.g28291.t1">
    <property type="protein sequence ID" value="ACRNAN_scaffold3829.g28291.t1"/>
    <property type="gene ID" value="ACRNAN_scaffold3829.g28291"/>
</dbReference>
<reference evidence="2" key="1">
    <citation type="submission" date="2022-11" db="UniProtKB">
        <authorList>
            <consortium name="WormBaseParasite"/>
        </authorList>
    </citation>
    <scope>IDENTIFICATION</scope>
</reference>
<protein>
    <submittedName>
        <fullName evidence="2">Uncharacterized protein</fullName>
    </submittedName>
</protein>